<organism evidence="1 2">
    <name type="scientific">Entomophthora muscae</name>
    <dbReference type="NCBI Taxonomy" id="34485"/>
    <lineage>
        <taxon>Eukaryota</taxon>
        <taxon>Fungi</taxon>
        <taxon>Fungi incertae sedis</taxon>
        <taxon>Zoopagomycota</taxon>
        <taxon>Entomophthoromycotina</taxon>
        <taxon>Entomophthoromycetes</taxon>
        <taxon>Entomophthorales</taxon>
        <taxon>Entomophthoraceae</taxon>
        <taxon>Entomophthora</taxon>
    </lineage>
</organism>
<dbReference type="Proteomes" id="UP001165960">
    <property type="component" value="Unassembled WGS sequence"/>
</dbReference>
<keyword evidence="2" id="KW-1185">Reference proteome</keyword>
<evidence type="ECO:0000313" key="1">
    <source>
        <dbReference type="EMBL" id="KAJ9076928.1"/>
    </source>
</evidence>
<sequence>MAESEPADNEDPPILLLFHNISDGSDLDDSDINNTDAYGYSVLAVPKTIAVPYKLHSGKTTTTAKPLPLKFCGPHLALDWDVFPRSSKKVACVQAKPLQNLEDLAHTVDKHFVLAFPTEDPISPLESPPTEEETLIQLDCLLSWCCLVLKQLAKQQKNAGHMKSEMSNLQPREIGYQNPQSVMSQVANSSGLGVPCPKTIGLQSSLVETSEEGIRGNVHPETSEGS</sequence>
<reference evidence="1" key="1">
    <citation type="submission" date="2022-04" db="EMBL/GenBank/DDBJ databases">
        <title>Genome of the entomopathogenic fungus Entomophthora muscae.</title>
        <authorList>
            <person name="Elya C."/>
            <person name="Lovett B.R."/>
            <person name="Lee E."/>
            <person name="Macias A.M."/>
            <person name="Hajek A.E."/>
            <person name="De Bivort B.L."/>
            <person name="Kasson M.T."/>
            <person name="De Fine Licht H.H."/>
            <person name="Stajich J.E."/>
        </authorList>
    </citation>
    <scope>NUCLEOTIDE SEQUENCE</scope>
    <source>
        <strain evidence="1">Berkeley</strain>
    </source>
</reference>
<accession>A0ACC2TQH5</accession>
<evidence type="ECO:0000313" key="2">
    <source>
        <dbReference type="Proteomes" id="UP001165960"/>
    </source>
</evidence>
<name>A0ACC2TQH5_9FUNG</name>
<comment type="caution">
    <text evidence="1">The sequence shown here is derived from an EMBL/GenBank/DDBJ whole genome shotgun (WGS) entry which is preliminary data.</text>
</comment>
<proteinExistence type="predicted"/>
<protein>
    <submittedName>
        <fullName evidence="1">Uncharacterized protein</fullName>
    </submittedName>
</protein>
<gene>
    <name evidence="1" type="ORF">DSO57_1021651</name>
</gene>
<dbReference type="EMBL" id="QTSX02002235">
    <property type="protein sequence ID" value="KAJ9076928.1"/>
    <property type="molecule type" value="Genomic_DNA"/>
</dbReference>